<dbReference type="Proteomes" id="UP000294692">
    <property type="component" value="Unassembled WGS sequence"/>
</dbReference>
<sequence length="46" mass="4895">MPGGRQGQDADLVASSEACAWARRQANTMQTGLPHDTLRPVAFSVP</sequence>
<keyword evidence="2" id="KW-1185">Reference proteome</keyword>
<dbReference type="EMBL" id="SMBX01000008">
    <property type="protein sequence ID" value="TCU95167.1"/>
    <property type="molecule type" value="Genomic_DNA"/>
</dbReference>
<organism evidence="1 2">
    <name type="scientific">Paracandidimonas soli</name>
    <dbReference type="NCBI Taxonomy" id="1917182"/>
    <lineage>
        <taxon>Bacteria</taxon>
        <taxon>Pseudomonadati</taxon>
        <taxon>Pseudomonadota</taxon>
        <taxon>Betaproteobacteria</taxon>
        <taxon>Burkholderiales</taxon>
        <taxon>Alcaligenaceae</taxon>
        <taxon>Paracandidimonas</taxon>
    </lineage>
</organism>
<evidence type="ECO:0000313" key="2">
    <source>
        <dbReference type="Proteomes" id="UP000294692"/>
    </source>
</evidence>
<accession>A0A4R3UWK2</accession>
<dbReference type="AlphaFoldDB" id="A0A4R3UWK2"/>
<name>A0A4R3UWK2_9BURK</name>
<evidence type="ECO:0000313" key="1">
    <source>
        <dbReference type="EMBL" id="TCU95167.1"/>
    </source>
</evidence>
<reference evidence="1 2" key="1">
    <citation type="submission" date="2019-03" db="EMBL/GenBank/DDBJ databases">
        <title>Genomic Encyclopedia of Type Strains, Phase IV (KMG-IV): sequencing the most valuable type-strain genomes for metagenomic binning, comparative biology and taxonomic classification.</title>
        <authorList>
            <person name="Goeker M."/>
        </authorList>
    </citation>
    <scope>NUCLEOTIDE SEQUENCE [LARGE SCALE GENOMIC DNA]</scope>
    <source>
        <strain evidence="1 2">DSM 100048</strain>
    </source>
</reference>
<gene>
    <name evidence="1" type="ORF">EV686_1089</name>
</gene>
<proteinExistence type="predicted"/>
<protein>
    <submittedName>
        <fullName evidence="1">Uncharacterized protein</fullName>
    </submittedName>
</protein>
<comment type="caution">
    <text evidence="1">The sequence shown here is derived from an EMBL/GenBank/DDBJ whole genome shotgun (WGS) entry which is preliminary data.</text>
</comment>